<feature type="domain" description="ABM" evidence="1">
    <location>
        <begin position="4"/>
        <end position="92"/>
    </location>
</feature>
<comment type="caution">
    <text evidence="2">The sequence shown here is derived from an EMBL/GenBank/DDBJ whole genome shotgun (WGS) entry which is preliminary data.</text>
</comment>
<dbReference type="InterPro" id="IPR007138">
    <property type="entry name" value="ABM_dom"/>
</dbReference>
<dbReference type="Pfam" id="PF03992">
    <property type="entry name" value="ABM"/>
    <property type="match status" value="1"/>
</dbReference>
<keyword evidence="3" id="KW-1185">Reference proteome</keyword>
<dbReference type="GO" id="GO:0004497">
    <property type="term" value="F:monooxygenase activity"/>
    <property type="evidence" value="ECO:0007669"/>
    <property type="project" value="UniProtKB-KW"/>
</dbReference>
<organism evidence="2 3">
    <name type="scientific">Kaistella pullorum</name>
    <dbReference type="NCBI Taxonomy" id="2763074"/>
    <lineage>
        <taxon>Bacteria</taxon>
        <taxon>Pseudomonadati</taxon>
        <taxon>Bacteroidota</taxon>
        <taxon>Flavobacteriia</taxon>
        <taxon>Flavobacteriales</taxon>
        <taxon>Weeksellaceae</taxon>
        <taxon>Chryseobacterium group</taxon>
        <taxon>Kaistella</taxon>
    </lineage>
</organism>
<dbReference type="Gene3D" id="3.30.70.100">
    <property type="match status" value="1"/>
</dbReference>
<evidence type="ECO:0000313" key="3">
    <source>
        <dbReference type="Proteomes" id="UP000626242"/>
    </source>
</evidence>
<keyword evidence="2" id="KW-0560">Oxidoreductase</keyword>
<dbReference type="EMBL" id="JACSPS010000002">
    <property type="protein sequence ID" value="MBD8018342.1"/>
    <property type="molecule type" value="Genomic_DNA"/>
</dbReference>
<evidence type="ECO:0000313" key="2">
    <source>
        <dbReference type="EMBL" id="MBD8018342.1"/>
    </source>
</evidence>
<dbReference type="RefSeq" id="WP_251833534.1">
    <property type="nucleotide sequence ID" value="NZ_JACSPS010000002.1"/>
</dbReference>
<dbReference type="SUPFAM" id="SSF54909">
    <property type="entry name" value="Dimeric alpha+beta barrel"/>
    <property type="match status" value="1"/>
</dbReference>
<dbReference type="PROSITE" id="PS51725">
    <property type="entry name" value="ABM"/>
    <property type="match status" value="1"/>
</dbReference>
<sequence>MSKLYIVALFHFKGNHLTDALELLEKLVSETRKEDGCLQYDLIEESENKGVFFLMELWESEAHHREHNASEHLAEFRKAAAPLFESSAEVYRGAKLF</sequence>
<dbReference type="PANTHER" id="PTHR33336:SF15">
    <property type="entry name" value="ABM DOMAIN-CONTAINING PROTEIN"/>
    <property type="match status" value="1"/>
</dbReference>
<gene>
    <name evidence="2" type="ORF">H9628_07645</name>
</gene>
<evidence type="ECO:0000259" key="1">
    <source>
        <dbReference type="PROSITE" id="PS51725"/>
    </source>
</evidence>
<dbReference type="Proteomes" id="UP000626242">
    <property type="component" value="Unassembled WGS sequence"/>
</dbReference>
<reference evidence="2 3" key="1">
    <citation type="submission" date="2020-08" db="EMBL/GenBank/DDBJ databases">
        <title>A Genomic Blueprint of the Chicken Gut Microbiome.</title>
        <authorList>
            <person name="Gilroy R."/>
            <person name="Ravi A."/>
            <person name="Getino M."/>
            <person name="Pursley I."/>
            <person name="Horton D.L."/>
            <person name="Alikhan N.-F."/>
            <person name="Baker D."/>
            <person name="Gharbi K."/>
            <person name="Hall N."/>
            <person name="Watson M."/>
            <person name="Adriaenssens E.M."/>
            <person name="Foster-Nyarko E."/>
            <person name="Jarju S."/>
            <person name="Secka A."/>
            <person name="Antonio M."/>
            <person name="Oren A."/>
            <person name="Chaudhuri R."/>
            <person name="La Ragione R.M."/>
            <person name="Hildebrand F."/>
            <person name="Pallen M.J."/>
        </authorList>
    </citation>
    <scope>NUCLEOTIDE SEQUENCE [LARGE SCALE GENOMIC DNA]</scope>
    <source>
        <strain evidence="2 3">Sa1CVA4</strain>
    </source>
</reference>
<proteinExistence type="predicted"/>
<dbReference type="InterPro" id="IPR050744">
    <property type="entry name" value="AI-2_Isomerase_LsrG"/>
</dbReference>
<dbReference type="PANTHER" id="PTHR33336">
    <property type="entry name" value="QUINOL MONOOXYGENASE YGIN-RELATED"/>
    <property type="match status" value="1"/>
</dbReference>
<keyword evidence="2" id="KW-0503">Monooxygenase</keyword>
<dbReference type="InterPro" id="IPR011008">
    <property type="entry name" value="Dimeric_a/b-barrel"/>
</dbReference>
<protein>
    <submittedName>
        <fullName evidence="2">Antibiotic biosynthesis monooxygenase</fullName>
    </submittedName>
</protein>
<name>A0ABR8WN68_9FLAO</name>
<accession>A0ABR8WN68</accession>